<dbReference type="SUPFAM" id="SSF52540">
    <property type="entry name" value="P-loop containing nucleoside triphosphate hydrolases"/>
    <property type="match status" value="1"/>
</dbReference>
<dbReference type="AlphaFoldDB" id="A0A7R6QZ17"/>
<sequence length="214" mass="22685">MIITVGNTKGGVGKTTIALNLAIARALAGKDVWVVDGDRQGTAQTALTIRAESGRTPMVACSVYSDGATLRSQVQQQKDKYDDIVIDAGGRDSTALRAALALSDLLVVPFSPRSLDVWALADISNLIAEARSMRDGLRAVAILNNADTQGSDNKEAVEALADYPELEFLDIAVCRRKAIANAAGQGLAIKELAPKDQKAIAEVESLYNRVFASI</sequence>
<organism evidence="2 3">
    <name type="scientific">Fluviibacter phosphoraccumulans</name>
    <dbReference type="NCBI Taxonomy" id="1751046"/>
    <lineage>
        <taxon>Bacteria</taxon>
        <taxon>Pseudomonadati</taxon>
        <taxon>Pseudomonadota</taxon>
        <taxon>Betaproteobacteria</taxon>
        <taxon>Rhodocyclales</taxon>
        <taxon>Fluviibacteraceae</taxon>
        <taxon>Fluviibacter</taxon>
    </lineage>
</organism>
<dbReference type="PIRSF" id="PIRSF009320">
    <property type="entry name" value="Nuc_binding_HP_1000"/>
    <property type="match status" value="1"/>
</dbReference>
<proteinExistence type="predicted"/>
<geneLocation type="plasmid" evidence="3">
    <name>pichiau1 dna</name>
</geneLocation>
<dbReference type="InterPro" id="IPR050678">
    <property type="entry name" value="DNA_Partitioning_ATPase"/>
</dbReference>
<dbReference type="InterPro" id="IPR027417">
    <property type="entry name" value="P-loop_NTPase"/>
</dbReference>
<dbReference type="InterPro" id="IPR002586">
    <property type="entry name" value="CobQ/CobB/MinD/ParA_Nub-bd_dom"/>
</dbReference>
<dbReference type="Proteomes" id="UP000463961">
    <property type="component" value="Plasmid pICHIAU1"/>
</dbReference>
<keyword evidence="3" id="KW-1185">Reference proteome</keyword>
<name>A0A7R6QZ17_9RHOO</name>
<dbReference type="PANTHER" id="PTHR13696">
    <property type="entry name" value="P-LOOP CONTAINING NUCLEOSIDE TRIPHOSPHATE HYDROLASE"/>
    <property type="match status" value="1"/>
</dbReference>
<dbReference type="CDD" id="cd02042">
    <property type="entry name" value="ParAB_family"/>
    <property type="match status" value="1"/>
</dbReference>
<protein>
    <submittedName>
        <fullName evidence="2">Chromosome partitioning protein ParA</fullName>
    </submittedName>
</protein>
<dbReference type="PANTHER" id="PTHR13696:SF96">
    <property type="entry name" value="COBQ_COBB_MIND_PARA NUCLEOTIDE BINDING DOMAIN-CONTAINING PROTEIN"/>
    <property type="match status" value="1"/>
</dbReference>
<evidence type="ECO:0000313" key="3">
    <source>
        <dbReference type="Proteomes" id="UP000463961"/>
    </source>
</evidence>
<feature type="domain" description="CobQ/CobB/MinD/ParA nucleotide binding" evidence="1">
    <location>
        <begin position="3"/>
        <end position="187"/>
    </location>
</feature>
<dbReference type="OrthoDB" id="69313at2"/>
<dbReference type="Gene3D" id="3.40.50.300">
    <property type="entry name" value="P-loop containing nucleotide triphosphate hydrolases"/>
    <property type="match status" value="1"/>
</dbReference>
<dbReference type="EMBL" id="AP022346">
    <property type="protein sequence ID" value="BBU70077.1"/>
    <property type="molecule type" value="Genomic_DNA"/>
</dbReference>
<reference evidence="3" key="1">
    <citation type="submission" date="2020-01" db="EMBL/GenBank/DDBJ databases">
        <title>Phosphoaccumulans saitamaens gen. nov., sp. nov., a polyphosphate accumulating bacterium isolated from surface river water.</title>
        <authorList>
            <person name="Watanabe K."/>
            <person name="Suda W."/>
        </authorList>
    </citation>
    <scope>NUCLEOTIDE SEQUENCE [LARGE SCALE GENOMIC DNA]</scope>
    <source>
        <strain evidence="3">ICHIAU1</strain>
        <plasmid evidence="3">pichiau1 dna</plasmid>
    </source>
</reference>
<evidence type="ECO:0000259" key="1">
    <source>
        <dbReference type="Pfam" id="PF01656"/>
    </source>
</evidence>
<gene>
    <name evidence="2" type="ORF">ICHIAU1_P140</name>
</gene>
<evidence type="ECO:0000313" key="2">
    <source>
        <dbReference type="EMBL" id="BBU70077.1"/>
    </source>
</evidence>
<keyword evidence="2" id="KW-0614">Plasmid</keyword>
<accession>A0A7R6QZ17</accession>
<dbReference type="RefSeq" id="WP_162051027.1">
    <property type="nucleotide sequence ID" value="NZ_AP022346.1"/>
</dbReference>
<dbReference type="Pfam" id="PF01656">
    <property type="entry name" value="CbiA"/>
    <property type="match status" value="1"/>
</dbReference>